<dbReference type="PANTHER" id="PTHR39219:SF1">
    <property type="entry name" value="ER MEMBRANE PROTEIN COMPLEX SUBUNIT 10"/>
    <property type="match status" value="1"/>
</dbReference>
<dbReference type="PANTHER" id="PTHR39219">
    <property type="entry name" value="ER MEMBRANE PROTEIN COMPLEX SUBUNIT 10"/>
    <property type="match status" value="1"/>
</dbReference>
<sequence length="189" mass="20578">MKIPFLSLLLPIAGFAFADRTVDIYIQPVQSSPMAPIQLAEIKYSFTLTPTSEVTSYEAPDIPEGVELLRVGLFDPDTSSWSSSTSVISVQNFDKGYSPKILLSVDVDGNVVGASCFGVLIDAGQTRDFGPQSMLLVPENGKQPSLNKPVVLSREGKKVVEEEKSFFQKYWWLIGIAVVVLTMGGGDQK</sequence>
<keyword evidence="3" id="KW-1185">Reference proteome</keyword>
<feature type="chain" id="PRO_5042047038" description="Cyclin-dependent protein kinase regulator pho80" evidence="1">
    <location>
        <begin position="19"/>
        <end position="189"/>
    </location>
</feature>
<evidence type="ECO:0000313" key="3">
    <source>
        <dbReference type="Proteomes" id="UP001201980"/>
    </source>
</evidence>
<dbReference type="EMBL" id="JAKWBI020000159">
    <property type="protein sequence ID" value="KAJ2901276.1"/>
    <property type="molecule type" value="Genomic_DNA"/>
</dbReference>
<dbReference type="Proteomes" id="UP001201980">
    <property type="component" value="Unassembled WGS sequence"/>
</dbReference>
<proteinExistence type="predicted"/>
<feature type="signal peptide" evidence="1">
    <location>
        <begin position="1"/>
        <end position="18"/>
    </location>
</feature>
<comment type="caution">
    <text evidence="2">The sequence shown here is derived from an EMBL/GenBank/DDBJ whole genome shotgun (WGS) entry which is preliminary data.</text>
</comment>
<name>A0AAD5WSQ6_9PEZI</name>
<reference evidence="2" key="1">
    <citation type="submission" date="2022-07" db="EMBL/GenBank/DDBJ databases">
        <title>Draft genome sequence of Zalerion maritima ATCC 34329, a (micro)plastics degrading marine fungus.</title>
        <authorList>
            <person name="Paco A."/>
            <person name="Goncalves M.F.M."/>
            <person name="Rocha-Santos T.A.P."/>
            <person name="Alves A."/>
        </authorList>
    </citation>
    <scope>NUCLEOTIDE SEQUENCE</scope>
    <source>
        <strain evidence="2">ATCC 34329</strain>
    </source>
</reference>
<accession>A0AAD5WSQ6</accession>
<evidence type="ECO:0000256" key="1">
    <source>
        <dbReference type="SAM" id="SignalP"/>
    </source>
</evidence>
<gene>
    <name evidence="2" type="ORF">MKZ38_002026</name>
</gene>
<organism evidence="2 3">
    <name type="scientific">Zalerion maritima</name>
    <dbReference type="NCBI Taxonomy" id="339359"/>
    <lineage>
        <taxon>Eukaryota</taxon>
        <taxon>Fungi</taxon>
        <taxon>Dikarya</taxon>
        <taxon>Ascomycota</taxon>
        <taxon>Pezizomycotina</taxon>
        <taxon>Sordariomycetes</taxon>
        <taxon>Lulworthiomycetidae</taxon>
        <taxon>Lulworthiales</taxon>
        <taxon>Lulworthiaceae</taxon>
        <taxon>Zalerion</taxon>
    </lineage>
</organism>
<keyword evidence="1" id="KW-0732">Signal</keyword>
<dbReference type="AlphaFoldDB" id="A0AAD5WSQ6"/>
<protein>
    <recommendedName>
        <fullName evidence="4">Cyclin-dependent protein kinase regulator pho80</fullName>
    </recommendedName>
</protein>
<evidence type="ECO:0008006" key="4">
    <source>
        <dbReference type="Google" id="ProtNLM"/>
    </source>
</evidence>
<dbReference type="Pfam" id="PF21203">
    <property type="entry name" value="ECM10"/>
    <property type="match status" value="1"/>
</dbReference>
<evidence type="ECO:0000313" key="2">
    <source>
        <dbReference type="EMBL" id="KAJ2901276.1"/>
    </source>
</evidence>